<protein>
    <recommendedName>
        <fullName evidence="2">Bacterial OB-fold domain-containing protein</fullName>
    </recommendedName>
</protein>
<sequence length="134" mass="14218">MRLYKKAALAVLLMLGFGFAHAGDATKTVEAVNLEKIALSGQTVIIQGHVTKVNNGIMKRNFIHLEDGTGSGDTAHLIITSTETAKVGDNVTITGTVALDTDFGFGYLYPLLVEKATIKQANAKAASHAKSHDH</sequence>
<name>A0A3B0ZC29_9ZZZZ</name>
<proteinExistence type="predicted"/>
<accession>A0A3B0ZC29</accession>
<evidence type="ECO:0008006" key="2">
    <source>
        <dbReference type="Google" id="ProtNLM"/>
    </source>
</evidence>
<reference evidence="1" key="1">
    <citation type="submission" date="2018-06" db="EMBL/GenBank/DDBJ databases">
        <authorList>
            <person name="Zhirakovskaya E."/>
        </authorList>
    </citation>
    <scope>NUCLEOTIDE SEQUENCE</scope>
</reference>
<evidence type="ECO:0000313" key="1">
    <source>
        <dbReference type="EMBL" id="VAW85082.1"/>
    </source>
</evidence>
<gene>
    <name evidence="1" type="ORF">MNBD_GAMMA17-2233</name>
</gene>
<dbReference type="AlphaFoldDB" id="A0A3B0ZC29"/>
<organism evidence="1">
    <name type="scientific">hydrothermal vent metagenome</name>
    <dbReference type="NCBI Taxonomy" id="652676"/>
    <lineage>
        <taxon>unclassified sequences</taxon>
        <taxon>metagenomes</taxon>
        <taxon>ecological metagenomes</taxon>
    </lineage>
</organism>
<dbReference type="EMBL" id="UOFQ01000016">
    <property type="protein sequence ID" value="VAW85082.1"/>
    <property type="molecule type" value="Genomic_DNA"/>
</dbReference>